<proteinExistence type="predicted"/>
<dbReference type="SUPFAM" id="SSF56112">
    <property type="entry name" value="Protein kinase-like (PK-like)"/>
    <property type="match status" value="1"/>
</dbReference>
<dbReference type="GeneID" id="28840292"/>
<dbReference type="PANTHER" id="PTHR21310:SF58">
    <property type="entry name" value="AMINOGLYCOSIDE PHOSPHOTRANSFERASE DOMAIN-CONTAINING PROTEIN"/>
    <property type="match status" value="1"/>
</dbReference>
<dbReference type="AlphaFoldDB" id="A0A1B8GJV9"/>
<reference evidence="1 2" key="1">
    <citation type="submission" date="2016-03" db="EMBL/GenBank/DDBJ databases">
        <title>Comparative genomics of Pseudogymnoascus destructans, the fungus causing white-nose syndrome of bats.</title>
        <authorList>
            <person name="Palmer J.M."/>
            <person name="Drees K.P."/>
            <person name="Foster J.T."/>
            <person name="Lindner D.L."/>
        </authorList>
    </citation>
    <scope>NUCLEOTIDE SEQUENCE [LARGE SCALE GENOMIC DNA]</scope>
    <source>
        <strain evidence="1 2">UAMH 10579</strain>
    </source>
</reference>
<dbReference type="Gene3D" id="3.90.1200.10">
    <property type="match status" value="1"/>
</dbReference>
<dbReference type="EMBL" id="KV460230">
    <property type="protein sequence ID" value="OBT96123.1"/>
    <property type="molecule type" value="Genomic_DNA"/>
</dbReference>
<sequence length="310" mass="34811">MVIVRKWGEDHINKSLKQINLDTWLIDGLVLHRSPCLSDAATWNDDVDNSSYTLTEATTSTHSATTPLDSPYIKLVHEAGDASAVWSIGSNAMCKVRYIEKGVTPESVTLNFVRDQQPTFETPMVIHHAFGSDRSYLFLKRVPGQTLDAAWPRLNEYWRRHYVKAVADICREMAEWKGLEFGGVDGQNVPEAHLLKFSGPEDFSSVNLQAACEAMGMGCTDFVFTHADLGPTNIIVEEEPKSGKVGTIDFEIAGYFPRSWIRTKFRISGGMDLSPLADDNPHWWRSEVQRALGADGFDDVVEAWEEWQRG</sequence>
<protein>
    <recommendedName>
        <fullName evidence="3">Aminoglycoside phosphotransferase domain-containing protein</fullName>
    </recommendedName>
</protein>
<reference evidence="2" key="2">
    <citation type="journal article" date="2018" name="Nat. Commun.">
        <title>Extreme sensitivity to ultraviolet light in the fungal pathogen causing white-nose syndrome of bats.</title>
        <authorList>
            <person name="Palmer J.M."/>
            <person name="Drees K.P."/>
            <person name="Foster J.T."/>
            <person name="Lindner D.L."/>
        </authorList>
    </citation>
    <scope>NUCLEOTIDE SEQUENCE [LARGE SCALE GENOMIC DNA]</scope>
    <source>
        <strain evidence="2">UAMH 10579</strain>
    </source>
</reference>
<name>A0A1B8GJV9_9PEZI</name>
<dbReference type="Proteomes" id="UP000091956">
    <property type="component" value="Unassembled WGS sequence"/>
</dbReference>
<gene>
    <name evidence="1" type="ORF">VE01_06906</name>
</gene>
<organism evidence="1 2">
    <name type="scientific">Pseudogymnoascus verrucosus</name>
    <dbReference type="NCBI Taxonomy" id="342668"/>
    <lineage>
        <taxon>Eukaryota</taxon>
        <taxon>Fungi</taxon>
        <taxon>Dikarya</taxon>
        <taxon>Ascomycota</taxon>
        <taxon>Pezizomycotina</taxon>
        <taxon>Leotiomycetes</taxon>
        <taxon>Thelebolales</taxon>
        <taxon>Thelebolaceae</taxon>
        <taxon>Pseudogymnoascus</taxon>
    </lineage>
</organism>
<dbReference type="OrthoDB" id="5404599at2759"/>
<dbReference type="InterPro" id="IPR051678">
    <property type="entry name" value="AGP_Transferase"/>
</dbReference>
<dbReference type="RefSeq" id="XP_018129856.1">
    <property type="nucleotide sequence ID" value="XM_018276345.2"/>
</dbReference>
<keyword evidence="2" id="KW-1185">Reference proteome</keyword>
<evidence type="ECO:0008006" key="3">
    <source>
        <dbReference type="Google" id="ProtNLM"/>
    </source>
</evidence>
<accession>A0A1B8GJV9</accession>
<dbReference type="InterPro" id="IPR011009">
    <property type="entry name" value="Kinase-like_dom_sf"/>
</dbReference>
<dbReference type="PANTHER" id="PTHR21310">
    <property type="entry name" value="AMINOGLYCOSIDE PHOSPHOTRANSFERASE-RELATED-RELATED"/>
    <property type="match status" value="1"/>
</dbReference>
<evidence type="ECO:0000313" key="2">
    <source>
        <dbReference type="Proteomes" id="UP000091956"/>
    </source>
</evidence>
<evidence type="ECO:0000313" key="1">
    <source>
        <dbReference type="EMBL" id="OBT96123.1"/>
    </source>
</evidence>